<reference evidence="2" key="1">
    <citation type="journal article" date="2013" name="Nat. Commun.">
        <title>Whole-genome sequencing of Oryza brachyantha reveals mechanisms underlying Oryza genome evolution.</title>
        <authorList>
            <person name="Chen J."/>
            <person name="Huang Q."/>
            <person name="Gao D."/>
            <person name="Wang J."/>
            <person name="Lang Y."/>
            <person name="Liu T."/>
            <person name="Li B."/>
            <person name="Bai Z."/>
            <person name="Luis Goicoechea J."/>
            <person name="Liang C."/>
            <person name="Chen C."/>
            <person name="Zhang W."/>
            <person name="Sun S."/>
            <person name="Liao Y."/>
            <person name="Zhang X."/>
            <person name="Yang L."/>
            <person name="Song C."/>
            <person name="Wang M."/>
            <person name="Shi J."/>
            <person name="Liu G."/>
            <person name="Liu J."/>
            <person name="Zhou H."/>
            <person name="Zhou W."/>
            <person name="Yu Q."/>
            <person name="An N."/>
            <person name="Chen Y."/>
            <person name="Cai Q."/>
            <person name="Wang B."/>
            <person name="Liu B."/>
            <person name="Min J."/>
            <person name="Huang Y."/>
            <person name="Wu H."/>
            <person name="Li Z."/>
            <person name="Zhang Y."/>
            <person name="Yin Y."/>
            <person name="Song W."/>
            <person name="Jiang J."/>
            <person name="Jackson S.A."/>
            <person name="Wing R.A."/>
            <person name="Wang J."/>
            <person name="Chen M."/>
        </authorList>
    </citation>
    <scope>NUCLEOTIDE SEQUENCE [LARGE SCALE GENOMIC DNA]</scope>
    <source>
        <strain evidence="2">cv. IRGC 101232</strain>
    </source>
</reference>
<name>J3N8H3_ORYBR</name>
<protein>
    <submittedName>
        <fullName evidence="2">Uncharacterized protein</fullName>
    </submittedName>
</protein>
<dbReference type="HOGENOM" id="CLU_2625886_0_0_1"/>
<sequence length="78" mass="8626">MHGGDDDPVTVMAPNYTWTLSSLDCPLARIILWVIFGRCIKYIIIYGTIWPVVCVSMLGLGRGNSPDSVFSWDMCASV</sequence>
<keyword evidence="1" id="KW-1133">Transmembrane helix</keyword>
<reference evidence="2" key="2">
    <citation type="submission" date="2013-04" db="UniProtKB">
        <authorList>
            <consortium name="EnsemblPlants"/>
        </authorList>
    </citation>
    <scope>IDENTIFICATION</scope>
</reference>
<evidence type="ECO:0000313" key="3">
    <source>
        <dbReference type="Proteomes" id="UP000006038"/>
    </source>
</evidence>
<keyword evidence="3" id="KW-1185">Reference proteome</keyword>
<proteinExistence type="predicted"/>
<dbReference type="AlphaFoldDB" id="J3N8H3"/>
<accession>J3N8H3</accession>
<dbReference type="EnsemblPlants" id="OB11G21090.1">
    <property type="protein sequence ID" value="OB11G21090.1"/>
    <property type="gene ID" value="OB11G21090"/>
</dbReference>
<keyword evidence="1" id="KW-0472">Membrane</keyword>
<organism evidence="2">
    <name type="scientific">Oryza brachyantha</name>
    <name type="common">malo sina</name>
    <dbReference type="NCBI Taxonomy" id="4533"/>
    <lineage>
        <taxon>Eukaryota</taxon>
        <taxon>Viridiplantae</taxon>
        <taxon>Streptophyta</taxon>
        <taxon>Embryophyta</taxon>
        <taxon>Tracheophyta</taxon>
        <taxon>Spermatophyta</taxon>
        <taxon>Magnoliopsida</taxon>
        <taxon>Liliopsida</taxon>
        <taxon>Poales</taxon>
        <taxon>Poaceae</taxon>
        <taxon>BOP clade</taxon>
        <taxon>Oryzoideae</taxon>
        <taxon>Oryzeae</taxon>
        <taxon>Oryzinae</taxon>
        <taxon>Oryza</taxon>
    </lineage>
</organism>
<dbReference type="Gramene" id="OB11G21090.1">
    <property type="protein sequence ID" value="OB11G21090.1"/>
    <property type="gene ID" value="OB11G21090"/>
</dbReference>
<feature type="transmembrane region" description="Helical" evidence="1">
    <location>
        <begin position="43"/>
        <end position="61"/>
    </location>
</feature>
<evidence type="ECO:0000256" key="1">
    <source>
        <dbReference type="SAM" id="Phobius"/>
    </source>
</evidence>
<dbReference type="Proteomes" id="UP000006038">
    <property type="component" value="Chromosome 11"/>
</dbReference>
<evidence type="ECO:0000313" key="2">
    <source>
        <dbReference type="EnsemblPlants" id="OB11G21090.1"/>
    </source>
</evidence>
<feature type="transmembrane region" description="Helical" evidence="1">
    <location>
        <begin position="16"/>
        <end position="36"/>
    </location>
</feature>
<keyword evidence="1" id="KW-0812">Transmembrane</keyword>